<accession>A0A1J1HZ39</accession>
<organism evidence="1 2">
    <name type="scientific">Clunio marinus</name>
    <dbReference type="NCBI Taxonomy" id="568069"/>
    <lineage>
        <taxon>Eukaryota</taxon>
        <taxon>Metazoa</taxon>
        <taxon>Ecdysozoa</taxon>
        <taxon>Arthropoda</taxon>
        <taxon>Hexapoda</taxon>
        <taxon>Insecta</taxon>
        <taxon>Pterygota</taxon>
        <taxon>Neoptera</taxon>
        <taxon>Endopterygota</taxon>
        <taxon>Diptera</taxon>
        <taxon>Nematocera</taxon>
        <taxon>Chironomoidea</taxon>
        <taxon>Chironomidae</taxon>
        <taxon>Clunio</taxon>
    </lineage>
</organism>
<evidence type="ECO:0000313" key="1">
    <source>
        <dbReference type="EMBL" id="CRK92810.1"/>
    </source>
</evidence>
<reference evidence="1 2" key="1">
    <citation type="submission" date="2015-04" db="EMBL/GenBank/DDBJ databases">
        <authorList>
            <person name="Syromyatnikov M.Y."/>
            <person name="Popov V.N."/>
        </authorList>
    </citation>
    <scope>NUCLEOTIDE SEQUENCE [LARGE SCALE GENOMIC DNA]</scope>
</reference>
<keyword evidence="2" id="KW-1185">Reference proteome</keyword>
<dbReference type="Proteomes" id="UP000183832">
    <property type="component" value="Unassembled WGS sequence"/>
</dbReference>
<sequence length="78" mass="9120">MKGQKQHSVHQQRHHIDEVLLSCHQTHFSMLCDKRQAYFTPNTPMLSKKHCCCCKESGSKCYKTLNAFRKMPSQHDSL</sequence>
<name>A0A1J1HZ39_9DIPT</name>
<dbReference type="EMBL" id="CVRI01000035">
    <property type="protein sequence ID" value="CRK92810.1"/>
    <property type="molecule type" value="Genomic_DNA"/>
</dbReference>
<gene>
    <name evidence="1" type="ORF">CLUMA_CG006432</name>
</gene>
<dbReference type="AlphaFoldDB" id="A0A1J1HZ39"/>
<evidence type="ECO:0000313" key="2">
    <source>
        <dbReference type="Proteomes" id="UP000183832"/>
    </source>
</evidence>
<proteinExistence type="predicted"/>
<protein>
    <submittedName>
        <fullName evidence="1">CLUMA_CG006432, isoform A</fullName>
    </submittedName>
</protein>